<reference evidence="2 3" key="1">
    <citation type="submission" date="2016-10" db="EMBL/GenBank/DDBJ databases">
        <authorList>
            <person name="de Groot N.N."/>
        </authorList>
    </citation>
    <scope>NUCLEOTIDE SEQUENCE [LARGE SCALE GENOMIC DNA]</scope>
    <source>
        <strain evidence="2 3">DSM 15345</strain>
    </source>
</reference>
<keyword evidence="3" id="KW-1185">Reference proteome</keyword>
<accession>A0A1H4D6I0</accession>
<dbReference type="AlphaFoldDB" id="A0A1H4D6I0"/>
<evidence type="ECO:0000256" key="1">
    <source>
        <dbReference type="SAM" id="MobiDB-lite"/>
    </source>
</evidence>
<organism evidence="2 3">
    <name type="scientific">Rubrimonas cliftonensis</name>
    <dbReference type="NCBI Taxonomy" id="89524"/>
    <lineage>
        <taxon>Bacteria</taxon>
        <taxon>Pseudomonadati</taxon>
        <taxon>Pseudomonadota</taxon>
        <taxon>Alphaproteobacteria</taxon>
        <taxon>Rhodobacterales</taxon>
        <taxon>Paracoccaceae</taxon>
        <taxon>Rubrimonas</taxon>
    </lineage>
</organism>
<evidence type="ECO:0000313" key="2">
    <source>
        <dbReference type="EMBL" id="SEA68463.1"/>
    </source>
</evidence>
<name>A0A1H4D6I0_9RHOB</name>
<dbReference type="Proteomes" id="UP000198703">
    <property type="component" value="Unassembled WGS sequence"/>
</dbReference>
<gene>
    <name evidence="2" type="ORF">SAMN05444370_10974</name>
</gene>
<feature type="region of interest" description="Disordered" evidence="1">
    <location>
        <begin position="259"/>
        <end position="303"/>
    </location>
</feature>
<evidence type="ECO:0000313" key="3">
    <source>
        <dbReference type="Proteomes" id="UP000198703"/>
    </source>
</evidence>
<proteinExistence type="predicted"/>
<dbReference type="EMBL" id="FNQM01000009">
    <property type="protein sequence ID" value="SEA68463.1"/>
    <property type="molecule type" value="Genomic_DNA"/>
</dbReference>
<protein>
    <submittedName>
        <fullName evidence="2">Uncharacterized protein</fullName>
    </submittedName>
</protein>
<sequence length="303" mass="33174">MLRGWPVQRSMAVRLNLGAENGRRRGDGSEASRRLRAFARVRRGCEAAGRLKLAFSGCGRHRRNPSRRGGARLIERRRVVVRVMDGAPMKRATKALAGRSQGAIGGLGRSTRPRFITSGMSPPVMAPIRSWATCVAVALGQRCGRVISARISLPSRASRFESVASKTKAAGARMISLPCRRRDAPAHRAGGSSENLVAHGAVSHAAEGRLETRLSLRPLHRATRRISAAPSAVTRFMGAMRIRTSAVWRWASPNLRGARRPLRAESRPPDRFPGAMRGGPRHLPVQPDRRRERLRRASAAPAR</sequence>